<dbReference type="EMBL" id="LN829119">
    <property type="protein sequence ID" value="CPR18285.1"/>
    <property type="molecule type" value="Genomic_DNA"/>
</dbReference>
<dbReference type="Proteomes" id="UP000033187">
    <property type="component" value="Chromosome 1"/>
</dbReference>
<keyword evidence="3" id="KW-1185">Reference proteome</keyword>
<dbReference type="InterPro" id="IPR036390">
    <property type="entry name" value="WH_DNA-bd_sf"/>
</dbReference>
<proteinExistence type="predicted"/>
<dbReference type="PANTHER" id="PTHR34293:SF1">
    <property type="entry name" value="HTH-TYPE TRANSCRIPTIONAL REGULATOR TRMBL2"/>
    <property type="match status" value="1"/>
</dbReference>
<accession>A0A0D6JEQ5</accession>
<name>A0A0D6JEQ5_9HYPH</name>
<evidence type="ECO:0000259" key="1">
    <source>
        <dbReference type="Pfam" id="PF01978"/>
    </source>
</evidence>
<dbReference type="PANTHER" id="PTHR34293">
    <property type="entry name" value="HTH-TYPE TRANSCRIPTIONAL REGULATOR TRMBL2"/>
    <property type="match status" value="1"/>
</dbReference>
<dbReference type="KEGG" id="fil:BN1229_v1_1637"/>
<dbReference type="OrthoDB" id="7960388at2"/>
<evidence type="ECO:0000313" key="2">
    <source>
        <dbReference type="EMBL" id="CPR18285.1"/>
    </source>
</evidence>
<protein>
    <submittedName>
        <fullName evidence="2">Transcriptional regulator TrmB</fullName>
    </submittedName>
</protein>
<dbReference type="InterPro" id="IPR002831">
    <property type="entry name" value="Tscrpt_reg_TrmB_N"/>
</dbReference>
<dbReference type="InterPro" id="IPR036388">
    <property type="entry name" value="WH-like_DNA-bd_sf"/>
</dbReference>
<dbReference type="RefSeq" id="WP_046477769.1">
    <property type="nucleotide sequence ID" value="NZ_LN829118.1"/>
</dbReference>
<dbReference type="AlphaFoldDB" id="A0A0D6JEQ5"/>
<dbReference type="SUPFAM" id="SSF46785">
    <property type="entry name" value="Winged helix' DNA-binding domain"/>
    <property type="match status" value="1"/>
</dbReference>
<evidence type="ECO:0000313" key="3">
    <source>
        <dbReference type="Proteomes" id="UP000033187"/>
    </source>
</evidence>
<gene>
    <name evidence="2" type="ORF">YBN1229_v1_1640</name>
</gene>
<dbReference type="Gene3D" id="1.10.10.10">
    <property type="entry name" value="Winged helix-like DNA-binding domain superfamily/Winged helix DNA-binding domain"/>
    <property type="match status" value="1"/>
</dbReference>
<reference evidence="3" key="1">
    <citation type="submission" date="2015-02" db="EMBL/GenBank/DDBJ databases">
        <authorList>
            <person name="Chooi Y.-H."/>
        </authorList>
    </citation>
    <scope>NUCLEOTIDE SEQUENCE [LARGE SCALE GENOMIC DNA]</scope>
    <source>
        <strain evidence="3">strain Y</strain>
    </source>
</reference>
<organism evidence="2 3">
    <name type="scientific">Candidatus Filomicrobium marinum</name>
    <dbReference type="NCBI Taxonomy" id="1608628"/>
    <lineage>
        <taxon>Bacteria</taxon>
        <taxon>Pseudomonadati</taxon>
        <taxon>Pseudomonadota</taxon>
        <taxon>Alphaproteobacteria</taxon>
        <taxon>Hyphomicrobiales</taxon>
        <taxon>Hyphomicrobiaceae</taxon>
        <taxon>Filomicrobium</taxon>
    </lineage>
</organism>
<dbReference type="InterPro" id="IPR051797">
    <property type="entry name" value="TrmB-like"/>
</dbReference>
<feature type="domain" description="Transcription regulator TrmB N-terminal" evidence="1">
    <location>
        <begin position="7"/>
        <end position="64"/>
    </location>
</feature>
<dbReference type="KEGG" id="fiy:BN1229_v1_1640"/>
<sequence length="266" mass="30219">MAIDRVLMDIGLHETEVRFYLAALELGQAPMRDIARKAGISRTNAYDVFSRLLAQRLVNEIPQSTDRSMLIMAESPERVLEIVDERRKKLDAVMPELLSLHNRTPAKPKVRYFQGPDGIKAVLDETLTCRSKVLLGILSMSDLYEVPGREWMDDNVRRRIEAGVTLRVVRSPTKDLHPFWADNPADLRIVRYAPDDFTFSMTTYIYDDKVALISSRKENFAMTIESAEFAAMQTGLFETLWAASRPTAAAGKRSGRGKIIDLQRKK</sequence>
<dbReference type="Pfam" id="PF01978">
    <property type="entry name" value="TrmB"/>
    <property type="match status" value="1"/>
</dbReference>